<dbReference type="Gene3D" id="3.30.70.270">
    <property type="match status" value="1"/>
</dbReference>
<dbReference type="SUPFAM" id="SSF53098">
    <property type="entry name" value="Ribonuclease H-like"/>
    <property type="match status" value="1"/>
</dbReference>
<dbReference type="Proteomes" id="UP001515500">
    <property type="component" value="Chromosome 6"/>
</dbReference>
<reference evidence="3" key="1">
    <citation type="submission" date="2025-08" db="UniProtKB">
        <authorList>
            <consortium name="RefSeq"/>
        </authorList>
    </citation>
    <scope>IDENTIFICATION</scope>
</reference>
<dbReference type="AlphaFoldDB" id="A0AB40BIS7"/>
<protein>
    <submittedName>
        <fullName evidence="3">Uncharacterized protein LOC120263109</fullName>
    </submittedName>
</protein>
<dbReference type="PANTHER" id="PTHR45835">
    <property type="entry name" value="YALI0A06105P"/>
    <property type="match status" value="1"/>
</dbReference>
<evidence type="ECO:0000313" key="3">
    <source>
        <dbReference type="RefSeq" id="XP_039126950.1"/>
    </source>
</evidence>
<accession>A0AB40BIS7</accession>
<sequence length="258" mass="29905">MAFQTSYGHYEFLKNAMKVRSFLGLAGYYRKFVEGFSSIASPLSKLTRNEVKAKHQRPSGVVQPVPITEWKWDHVIMDRLTKSAHFLAVHTKYSLEKLAKLYIDEIVELHRVPVSITDGQSERTIQTLEDIWRACVIDFQGSCDQNIALVEFAYNNSFQASIAYDRQNSYADSHRRFLEFEVGDKVFLKISPWKGNLVLRQGKVESLIIGPVLILERIRPVGYRLEIQPELKKIHNVLYVSMLKKYVPKLLIILKHHQ</sequence>
<feature type="domain" description="Tf2-1-like SH3-like" evidence="1">
    <location>
        <begin position="183"/>
        <end position="247"/>
    </location>
</feature>
<gene>
    <name evidence="3" type="primary">LOC120263109</name>
</gene>
<name>A0AB40BIS7_DIOCR</name>
<dbReference type="Pfam" id="PF24626">
    <property type="entry name" value="SH3_Tf2-1"/>
    <property type="match status" value="1"/>
</dbReference>
<dbReference type="InterPro" id="IPR043502">
    <property type="entry name" value="DNA/RNA_pol_sf"/>
</dbReference>
<evidence type="ECO:0000259" key="1">
    <source>
        <dbReference type="Pfam" id="PF24626"/>
    </source>
</evidence>
<proteinExistence type="predicted"/>
<evidence type="ECO:0000313" key="2">
    <source>
        <dbReference type="Proteomes" id="UP001515500"/>
    </source>
</evidence>
<dbReference type="GeneID" id="120263109"/>
<dbReference type="PANTHER" id="PTHR45835:SF99">
    <property type="entry name" value="CHROMO DOMAIN-CONTAINING PROTEIN-RELATED"/>
    <property type="match status" value="1"/>
</dbReference>
<dbReference type="InterPro" id="IPR056924">
    <property type="entry name" value="SH3_Tf2-1"/>
</dbReference>
<dbReference type="SUPFAM" id="SSF56672">
    <property type="entry name" value="DNA/RNA polymerases"/>
    <property type="match status" value="1"/>
</dbReference>
<keyword evidence="2" id="KW-1185">Reference proteome</keyword>
<organism evidence="2 3">
    <name type="scientific">Dioscorea cayennensis subsp. rotundata</name>
    <name type="common">White Guinea yam</name>
    <name type="synonym">Dioscorea rotundata</name>
    <dbReference type="NCBI Taxonomy" id="55577"/>
    <lineage>
        <taxon>Eukaryota</taxon>
        <taxon>Viridiplantae</taxon>
        <taxon>Streptophyta</taxon>
        <taxon>Embryophyta</taxon>
        <taxon>Tracheophyta</taxon>
        <taxon>Spermatophyta</taxon>
        <taxon>Magnoliopsida</taxon>
        <taxon>Liliopsida</taxon>
        <taxon>Dioscoreales</taxon>
        <taxon>Dioscoreaceae</taxon>
        <taxon>Dioscorea</taxon>
    </lineage>
</organism>
<dbReference type="RefSeq" id="XP_039126950.1">
    <property type="nucleotide sequence ID" value="XM_039271016.1"/>
</dbReference>
<dbReference type="InterPro" id="IPR012337">
    <property type="entry name" value="RNaseH-like_sf"/>
</dbReference>
<dbReference type="InterPro" id="IPR043128">
    <property type="entry name" value="Rev_trsase/Diguanyl_cyclase"/>
</dbReference>